<evidence type="ECO:0000259" key="6">
    <source>
        <dbReference type="Pfam" id="PF04234"/>
    </source>
</evidence>
<dbReference type="EMBL" id="CP035494">
    <property type="protein sequence ID" value="QAY61613.1"/>
    <property type="molecule type" value="Genomic_DNA"/>
</dbReference>
<dbReference type="PANTHER" id="PTHR34820:SF4">
    <property type="entry name" value="INNER MEMBRANE PROTEIN YEBZ"/>
    <property type="match status" value="1"/>
</dbReference>
<feature type="domain" description="CopC" evidence="6">
    <location>
        <begin position="95"/>
        <end position="190"/>
    </location>
</feature>
<keyword evidence="5" id="KW-0472">Membrane</keyword>
<keyword evidence="4" id="KW-0186">Copper</keyword>
<reference evidence="7 8" key="1">
    <citation type="submission" date="2019-01" db="EMBL/GenBank/DDBJ databases">
        <title>Genome sequencing of strain DFW100M-13.</title>
        <authorList>
            <person name="Heo J."/>
            <person name="Kim S.-J."/>
            <person name="Kim J.-S."/>
            <person name="Hong S.-B."/>
            <person name="Kwon S.-W."/>
        </authorList>
    </citation>
    <scope>NUCLEOTIDE SEQUENCE [LARGE SCALE GENOMIC DNA]</scope>
    <source>
        <strain evidence="7 8">DFW100M-13</strain>
    </source>
</reference>
<protein>
    <recommendedName>
        <fullName evidence="6">CopC domain-containing protein</fullName>
    </recommendedName>
</protein>
<dbReference type="InterPro" id="IPR014756">
    <property type="entry name" value="Ig_E-set"/>
</dbReference>
<dbReference type="GO" id="GO:0042597">
    <property type="term" value="C:periplasmic space"/>
    <property type="evidence" value="ECO:0007669"/>
    <property type="project" value="InterPro"/>
</dbReference>
<name>A0A4P6EJ28_9MICO</name>
<accession>A0A4P6EJ28</accession>
<sequence length="251" mass="25710">MTERLRRIVRRVRGHARAAADVTGVTAAVLVHGRPPFPPRLTDSTLLKRAGPCPLLSRYHDTAGRLAAVRVFAAIAAAALAAIAVLGVAAPASAHDQLLSTDPQDGATVATLPDVVTLTFSDIVQDAGAEANQIKVMDAACNVIDDGALTIADNVVTQPVSGSATGPITVLWRVVSRDGHPVSGEFSFTVGDTQAAASPTSTCAGDDAATVAPIASTPSPLPWIIGGVILLAVVVGVIALLVTRSRRPDDQ</sequence>
<evidence type="ECO:0000313" key="8">
    <source>
        <dbReference type="Proteomes" id="UP000293995"/>
    </source>
</evidence>
<dbReference type="Pfam" id="PF04234">
    <property type="entry name" value="CopC"/>
    <property type="match status" value="1"/>
</dbReference>
<dbReference type="InterPro" id="IPR007348">
    <property type="entry name" value="CopC_dom"/>
</dbReference>
<dbReference type="OrthoDB" id="5242236at2"/>
<dbReference type="PANTHER" id="PTHR34820">
    <property type="entry name" value="INNER MEMBRANE PROTEIN YEBZ"/>
    <property type="match status" value="1"/>
</dbReference>
<comment type="subcellular location">
    <subcellularLocation>
        <location evidence="1">Cell envelope</location>
    </subcellularLocation>
</comment>
<keyword evidence="2" id="KW-0479">Metal-binding</keyword>
<keyword evidence="5" id="KW-0812">Transmembrane</keyword>
<dbReference type="Proteomes" id="UP000293995">
    <property type="component" value="Chromosome"/>
</dbReference>
<evidence type="ECO:0000256" key="5">
    <source>
        <dbReference type="SAM" id="Phobius"/>
    </source>
</evidence>
<proteinExistence type="predicted"/>
<dbReference type="InterPro" id="IPR032694">
    <property type="entry name" value="CopC/D"/>
</dbReference>
<evidence type="ECO:0000256" key="1">
    <source>
        <dbReference type="ARBA" id="ARBA00004196"/>
    </source>
</evidence>
<dbReference type="GO" id="GO:0006825">
    <property type="term" value="P:copper ion transport"/>
    <property type="evidence" value="ECO:0007669"/>
    <property type="project" value="InterPro"/>
</dbReference>
<dbReference type="GO" id="GO:0030313">
    <property type="term" value="C:cell envelope"/>
    <property type="evidence" value="ECO:0007669"/>
    <property type="project" value="UniProtKB-SubCell"/>
</dbReference>
<dbReference type="InterPro" id="IPR014755">
    <property type="entry name" value="Cu-Rt/internalin_Ig-like"/>
</dbReference>
<feature type="transmembrane region" description="Helical" evidence="5">
    <location>
        <begin position="223"/>
        <end position="242"/>
    </location>
</feature>
<organism evidence="7 8">
    <name type="scientific">Microbacterium protaetiae</name>
    <dbReference type="NCBI Taxonomy" id="2509458"/>
    <lineage>
        <taxon>Bacteria</taxon>
        <taxon>Bacillati</taxon>
        <taxon>Actinomycetota</taxon>
        <taxon>Actinomycetes</taxon>
        <taxon>Micrococcales</taxon>
        <taxon>Microbacteriaceae</taxon>
        <taxon>Microbacterium</taxon>
    </lineage>
</organism>
<dbReference type="KEGG" id="mprt:ET475_17650"/>
<dbReference type="GO" id="GO:0005886">
    <property type="term" value="C:plasma membrane"/>
    <property type="evidence" value="ECO:0007669"/>
    <property type="project" value="TreeGrafter"/>
</dbReference>
<evidence type="ECO:0000256" key="3">
    <source>
        <dbReference type="ARBA" id="ARBA00022729"/>
    </source>
</evidence>
<keyword evidence="8" id="KW-1185">Reference proteome</keyword>
<evidence type="ECO:0000313" key="7">
    <source>
        <dbReference type="EMBL" id="QAY61613.1"/>
    </source>
</evidence>
<dbReference type="SUPFAM" id="SSF81296">
    <property type="entry name" value="E set domains"/>
    <property type="match status" value="1"/>
</dbReference>
<keyword evidence="5" id="KW-1133">Transmembrane helix</keyword>
<gene>
    <name evidence="7" type="ORF">ET475_17650</name>
</gene>
<evidence type="ECO:0000256" key="2">
    <source>
        <dbReference type="ARBA" id="ARBA00022723"/>
    </source>
</evidence>
<dbReference type="Gene3D" id="2.60.40.1220">
    <property type="match status" value="1"/>
</dbReference>
<keyword evidence="3" id="KW-0732">Signal</keyword>
<dbReference type="GO" id="GO:0046688">
    <property type="term" value="P:response to copper ion"/>
    <property type="evidence" value="ECO:0007669"/>
    <property type="project" value="InterPro"/>
</dbReference>
<feature type="transmembrane region" description="Helical" evidence="5">
    <location>
        <begin position="67"/>
        <end position="90"/>
    </location>
</feature>
<dbReference type="AlphaFoldDB" id="A0A4P6EJ28"/>
<dbReference type="GO" id="GO:0005507">
    <property type="term" value="F:copper ion binding"/>
    <property type="evidence" value="ECO:0007669"/>
    <property type="project" value="InterPro"/>
</dbReference>
<evidence type="ECO:0000256" key="4">
    <source>
        <dbReference type="ARBA" id="ARBA00023008"/>
    </source>
</evidence>